<feature type="chain" id="PRO_5032413748" description="peptidylprolyl isomerase" evidence="6">
    <location>
        <begin position="21"/>
        <end position="137"/>
    </location>
</feature>
<accession>A0A813QGI8</accession>
<dbReference type="PANTHER" id="PTHR45779">
    <property type="entry name" value="PEPTIDYLPROLYL ISOMERASE"/>
    <property type="match status" value="1"/>
</dbReference>
<dbReference type="GO" id="GO:0005783">
    <property type="term" value="C:endoplasmic reticulum"/>
    <property type="evidence" value="ECO:0007669"/>
    <property type="project" value="TreeGrafter"/>
</dbReference>
<evidence type="ECO:0000313" key="9">
    <source>
        <dbReference type="Proteomes" id="UP000663891"/>
    </source>
</evidence>
<dbReference type="OrthoDB" id="77911at2759"/>
<gene>
    <name evidence="8" type="ORF">VCS650_LOCUS2111</name>
</gene>
<evidence type="ECO:0000256" key="2">
    <source>
        <dbReference type="ARBA" id="ARBA00013194"/>
    </source>
</evidence>
<dbReference type="InterPro" id="IPR001179">
    <property type="entry name" value="PPIase_FKBP_dom"/>
</dbReference>
<comment type="caution">
    <text evidence="8">The sequence shown here is derived from an EMBL/GenBank/DDBJ whole genome shotgun (WGS) entry which is preliminary data.</text>
</comment>
<dbReference type="Proteomes" id="UP000663891">
    <property type="component" value="Unassembled WGS sequence"/>
</dbReference>
<evidence type="ECO:0000259" key="7">
    <source>
        <dbReference type="PROSITE" id="PS50059"/>
    </source>
</evidence>
<dbReference type="InterPro" id="IPR044609">
    <property type="entry name" value="FKBP2/11"/>
</dbReference>
<comment type="catalytic activity">
    <reaction evidence="1 5">
        <text>[protein]-peptidylproline (omega=180) = [protein]-peptidylproline (omega=0)</text>
        <dbReference type="Rhea" id="RHEA:16237"/>
        <dbReference type="Rhea" id="RHEA-COMP:10747"/>
        <dbReference type="Rhea" id="RHEA-COMP:10748"/>
        <dbReference type="ChEBI" id="CHEBI:83833"/>
        <dbReference type="ChEBI" id="CHEBI:83834"/>
        <dbReference type="EC" id="5.2.1.8"/>
    </reaction>
</comment>
<evidence type="ECO:0000313" key="8">
    <source>
        <dbReference type="EMBL" id="CAF0766391.1"/>
    </source>
</evidence>
<feature type="signal peptide" evidence="6">
    <location>
        <begin position="1"/>
        <end position="20"/>
    </location>
</feature>
<keyword evidence="4 5" id="KW-0413">Isomerase</keyword>
<dbReference type="EMBL" id="CAJNON010000010">
    <property type="protein sequence ID" value="CAF0766391.1"/>
    <property type="molecule type" value="Genomic_DNA"/>
</dbReference>
<keyword evidence="6" id="KW-0732">Signal</keyword>
<protein>
    <recommendedName>
        <fullName evidence="2 5">peptidylprolyl isomerase</fullName>
        <ecNumber evidence="2 5">5.2.1.8</ecNumber>
    </recommendedName>
</protein>
<dbReference type="Gene3D" id="3.10.50.40">
    <property type="match status" value="1"/>
</dbReference>
<dbReference type="EC" id="5.2.1.8" evidence="2 5"/>
<name>A0A813QGI8_9BILA</name>
<evidence type="ECO:0000256" key="4">
    <source>
        <dbReference type="ARBA" id="ARBA00023235"/>
    </source>
</evidence>
<evidence type="ECO:0000256" key="6">
    <source>
        <dbReference type="SAM" id="SignalP"/>
    </source>
</evidence>
<evidence type="ECO:0000256" key="3">
    <source>
        <dbReference type="ARBA" id="ARBA00023110"/>
    </source>
</evidence>
<dbReference type="FunFam" id="3.10.50.40:FF:000006">
    <property type="entry name" value="Peptidyl-prolyl cis-trans isomerase"/>
    <property type="match status" value="1"/>
</dbReference>
<dbReference type="PANTHER" id="PTHR45779:SF7">
    <property type="entry name" value="PEPTIDYLPROLYL ISOMERASE"/>
    <property type="match status" value="1"/>
</dbReference>
<dbReference type="SUPFAM" id="SSF54534">
    <property type="entry name" value="FKBP-like"/>
    <property type="match status" value="1"/>
</dbReference>
<proteinExistence type="predicted"/>
<evidence type="ECO:0000256" key="5">
    <source>
        <dbReference type="PROSITE-ProRule" id="PRU00277"/>
    </source>
</evidence>
<dbReference type="PROSITE" id="PS50059">
    <property type="entry name" value="FKBP_PPIASE"/>
    <property type="match status" value="1"/>
</dbReference>
<feature type="domain" description="PPIase FKBP-type" evidence="7">
    <location>
        <begin position="42"/>
        <end position="131"/>
    </location>
</feature>
<reference evidence="8" key="1">
    <citation type="submission" date="2021-02" db="EMBL/GenBank/DDBJ databases">
        <authorList>
            <person name="Nowell W R."/>
        </authorList>
    </citation>
    <scope>NUCLEOTIDE SEQUENCE</scope>
</reference>
<evidence type="ECO:0000256" key="1">
    <source>
        <dbReference type="ARBA" id="ARBA00000971"/>
    </source>
</evidence>
<sequence>MSKYIIIIALLSMIIVDTLAADKLQIDVTKKVDNCERKSKNGDRLHMHYTGTLKSNGKKFDSSRDRGDPFVFTIGTGQVIKGWEQGLLDMCEGEQRMLTIPASLGYGDRGAGNVIPAGATLVFDVELIKIERKNNDL</sequence>
<dbReference type="Pfam" id="PF00254">
    <property type="entry name" value="FKBP_C"/>
    <property type="match status" value="1"/>
</dbReference>
<keyword evidence="3 5" id="KW-0697">Rotamase</keyword>
<dbReference type="AlphaFoldDB" id="A0A813QGI8"/>
<organism evidence="8 9">
    <name type="scientific">Adineta steineri</name>
    <dbReference type="NCBI Taxonomy" id="433720"/>
    <lineage>
        <taxon>Eukaryota</taxon>
        <taxon>Metazoa</taxon>
        <taxon>Spiralia</taxon>
        <taxon>Gnathifera</taxon>
        <taxon>Rotifera</taxon>
        <taxon>Eurotatoria</taxon>
        <taxon>Bdelloidea</taxon>
        <taxon>Adinetida</taxon>
        <taxon>Adinetidae</taxon>
        <taxon>Adineta</taxon>
    </lineage>
</organism>
<dbReference type="GO" id="GO:0003755">
    <property type="term" value="F:peptidyl-prolyl cis-trans isomerase activity"/>
    <property type="evidence" value="ECO:0007669"/>
    <property type="project" value="UniProtKB-KW"/>
</dbReference>
<dbReference type="InterPro" id="IPR046357">
    <property type="entry name" value="PPIase_dom_sf"/>
</dbReference>